<dbReference type="STRING" id="53326.A0A016UHG1"/>
<dbReference type="InterPro" id="IPR000408">
    <property type="entry name" value="Reg_chr_condens"/>
</dbReference>
<dbReference type="AlphaFoldDB" id="A0A016UHG1"/>
<dbReference type="EMBL" id="JARK01001375">
    <property type="protein sequence ID" value="EYC14809.1"/>
    <property type="molecule type" value="Genomic_DNA"/>
</dbReference>
<gene>
    <name evidence="2" type="primary">Acey_s0039.g2</name>
    <name evidence="2" type="synonym">Acey-K11D2.1</name>
    <name evidence="2" type="ORF">Y032_0039g2</name>
</gene>
<organism evidence="2 3">
    <name type="scientific">Ancylostoma ceylanicum</name>
    <dbReference type="NCBI Taxonomy" id="53326"/>
    <lineage>
        <taxon>Eukaryota</taxon>
        <taxon>Metazoa</taxon>
        <taxon>Ecdysozoa</taxon>
        <taxon>Nematoda</taxon>
        <taxon>Chromadorea</taxon>
        <taxon>Rhabditida</taxon>
        <taxon>Rhabditina</taxon>
        <taxon>Rhabditomorpha</taxon>
        <taxon>Strongyloidea</taxon>
        <taxon>Ancylostomatidae</taxon>
        <taxon>Ancylostomatinae</taxon>
        <taxon>Ancylostoma</taxon>
    </lineage>
</organism>
<evidence type="ECO:0000313" key="2">
    <source>
        <dbReference type="EMBL" id="EYC14809.1"/>
    </source>
</evidence>
<dbReference type="SUPFAM" id="SSF50985">
    <property type="entry name" value="RCC1/BLIP-II"/>
    <property type="match status" value="1"/>
</dbReference>
<proteinExistence type="predicted"/>
<dbReference type="PROSITE" id="PS50012">
    <property type="entry name" value="RCC1_3"/>
    <property type="match status" value="2"/>
</dbReference>
<dbReference type="Proteomes" id="UP000024635">
    <property type="component" value="Unassembled WGS sequence"/>
</dbReference>
<sequence>MVFRKHAVRYLMQEGSGDFAETDESKPLWIIHSRFDEIRVHKSSFVVLFPLLDTIVRVDVGSDIVDICSTHNYVVVVTREHIYVAHKDNLEDPLRTSYELKRPLGFEFEPAAWSSVSVSSGLVTSTNGWSKGKTNKPSSDAILTCTVSTVYFVYTVDGVSTVVRLFNEYNFLESGAVRPVVVQIPEDVRIVMAASGNDHSLFLTDKGALFALGTGRQVSLQMFRGELGIGLIPRVCELTWLEALEGVHVVAIAAAGWHSAALTGDGDVYLWGWNHRGQLGDEKEKVELYPSPLDIDLRVVKIELKEHLTALWVAEDGEEPSILMGSDEIGMPPIRLHYYNQVPDKKSGHLPSWLTEDPQVDMVFLDGKEQIYHGSQDYICQEDPGEEFELPIRDRD</sequence>
<dbReference type="OrthoDB" id="5370059at2759"/>
<dbReference type="InterPro" id="IPR009091">
    <property type="entry name" value="RCC1/BLIP-II"/>
</dbReference>
<name>A0A016UHG1_9BILA</name>
<evidence type="ECO:0000313" key="3">
    <source>
        <dbReference type="Proteomes" id="UP000024635"/>
    </source>
</evidence>
<feature type="repeat" description="RCC1" evidence="1">
    <location>
        <begin position="207"/>
        <end position="265"/>
    </location>
</feature>
<reference evidence="3" key="1">
    <citation type="journal article" date="2015" name="Nat. Genet.">
        <title>The genome and transcriptome of the zoonotic hookworm Ancylostoma ceylanicum identify infection-specific gene families.</title>
        <authorList>
            <person name="Schwarz E.M."/>
            <person name="Hu Y."/>
            <person name="Antoshechkin I."/>
            <person name="Miller M.M."/>
            <person name="Sternberg P.W."/>
            <person name="Aroian R.V."/>
        </authorList>
    </citation>
    <scope>NUCLEOTIDE SEQUENCE</scope>
    <source>
        <strain evidence="3">HY135</strain>
    </source>
</reference>
<keyword evidence="3" id="KW-1185">Reference proteome</keyword>
<comment type="caution">
    <text evidence="2">The sequence shown here is derived from an EMBL/GenBank/DDBJ whole genome shotgun (WGS) entry which is preliminary data.</text>
</comment>
<dbReference type="PANTHER" id="PTHR46849:SF1">
    <property type="entry name" value="RCC1 DOMAIN-CONTAINING PROTEIN 1"/>
    <property type="match status" value="1"/>
</dbReference>
<dbReference type="Gene3D" id="2.130.10.30">
    <property type="entry name" value="Regulator of chromosome condensation 1/beta-lactamase-inhibitor protein II"/>
    <property type="match status" value="1"/>
</dbReference>
<evidence type="ECO:0000256" key="1">
    <source>
        <dbReference type="PROSITE-ProRule" id="PRU00235"/>
    </source>
</evidence>
<dbReference type="Pfam" id="PF13540">
    <property type="entry name" value="RCC1_2"/>
    <property type="match status" value="1"/>
</dbReference>
<evidence type="ECO:0008006" key="4">
    <source>
        <dbReference type="Google" id="ProtNLM"/>
    </source>
</evidence>
<dbReference type="PANTHER" id="PTHR46849">
    <property type="entry name" value="RCC1 DOMAIN-CONTAINING PROTEIN 1"/>
    <property type="match status" value="1"/>
</dbReference>
<protein>
    <recommendedName>
        <fullName evidence="4">Regulator of condensation</fullName>
    </recommendedName>
</protein>
<feature type="repeat" description="RCC1" evidence="1">
    <location>
        <begin position="266"/>
        <end position="315"/>
    </location>
</feature>
<dbReference type="InterPro" id="IPR052830">
    <property type="entry name" value="RCC1_domain-containing"/>
</dbReference>
<dbReference type="PROSITE" id="PS00626">
    <property type="entry name" value="RCC1_2"/>
    <property type="match status" value="1"/>
</dbReference>
<accession>A0A016UHG1</accession>